<dbReference type="InterPro" id="IPR006145">
    <property type="entry name" value="PsdUridine_synth_RsuA/RluA"/>
</dbReference>
<protein>
    <recommendedName>
        <fullName evidence="2">Pseudouridine synthase RsuA/RluA-like domain-containing protein</fullName>
    </recommendedName>
</protein>
<dbReference type="EMBL" id="OU896720">
    <property type="protein sequence ID" value="CAH1153681.1"/>
    <property type="molecule type" value="Genomic_DNA"/>
</dbReference>
<dbReference type="InterPro" id="IPR020103">
    <property type="entry name" value="PsdUridine_synth_cat_dom_sf"/>
</dbReference>
<dbReference type="Gene3D" id="3.30.2350.10">
    <property type="entry name" value="Pseudouridine synthase"/>
    <property type="match status" value="1"/>
</dbReference>
<organism evidence="3 4">
    <name type="scientific">Phaedon cochleariae</name>
    <name type="common">Mustard beetle</name>
    <dbReference type="NCBI Taxonomy" id="80249"/>
    <lineage>
        <taxon>Eukaryota</taxon>
        <taxon>Metazoa</taxon>
        <taxon>Ecdysozoa</taxon>
        <taxon>Arthropoda</taxon>
        <taxon>Hexapoda</taxon>
        <taxon>Insecta</taxon>
        <taxon>Pterygota</taxon>
        <taxon>Neoptera</taxon>
        <taxon>Endopterygota</taxon>
        <taxon>Coleoptera</taxon>
        <taxon>Polyphaga</taxon>
        <taxon>Cucujiformia</taxon>
        <taxon>Chrysomeloidea</taxon>
        <taxon>Chrysomelidae</taxon>
        <taxon>Chrysomelinae</taxon>
        <taxon>Chrysomelini</taxon>
        <taxon>Phaedon</taxon>
    </lineage>
</organism>
<proteinExistence type="inferred from homology"/>
<reference evidence="3" key="2">
    <citation type="submission" date="2022-10" db="EMBL/GenBank/DDBJ databases">
        <authorList>
            <consortium name="ENA_rothamsted_submissions"/>
            <consortium name="culmorum"/>
            <person name="King R."/>
        </authorList>
    </citation>
    <scope>NUCLEOTIDE SEQUENCE</scope>
</reference>
<dbReference type="Proteomes" id="UP001153737">
    <property type="component" value="Chromosome 14"/>
</dbReference>
<keyword evidence="4" id="KW-1185">Reference proteome</keyword>
<dbReference type="SUPFAM" id="SSF55120">
    <property type="entry name" value="Pseudouridine synthase"/>
    <property type="match status" value="1"/>
</dbReference>
<dbReference type="GO" id="GO:0009982">
    <property type="term" value="F:pseudouridine synthase activity"/>
    <property type="evidence" value="ECO:0007669"/>
    <property type="project" value="InterPro"/>
</dbReference>
<gene>
    <name evidence="3" type="ORF">PHAECO_LOCUS4018</name>
</gene>
<dbReference type="GO" id="GO:0003723">
    <property type="term" value="F:RNA binding"/>
    <property type="evidence" value="ECO:0007669"/>
    <property type="project" value="InterPro"/>
</dbReference>
<evidence type="ECO:0000256" key="1">
    <source>
        <dbReference type="ARBA" id="ARBA00010876"/>
    </source>
</evidence>
<dbReference type="Pfam" id="PF00849">
    <property type="entry name" value="PseudoU_synth_2"/>
    <property type="match status" value="1"/>
</dbReference>
<accession>A0A9P0DKZ1</accession>
<evidence type="ECO:0000259" key="2">
    <source>
        <dbReference type="Pfam" id="PF00849"/>
    </source>
</evidence>
<feature type="domain" description="Pseudouridine synthase RsuA/RluA-like" evidence="2">
    <location>
        <begin position="34"/>
        <end position="196"/>
    </location>
</feature>
<name>A0A9P0DKZ1_PHACE</name>
<comment type="similarity">
    <text evidence="1">Belongs to the pseudouridine synthase RluA family.</text>
</comment>
<dbReference type="AlphaFoldDB" id="A0A9P0DKZ1"/>
<evidence type="ECO:0000313" key="4">
    <source>
        <dbReference type="Proteomes" id="UP001153737"/>
    </source>
</evidence>
<sequence>MKTFFCSLFECVCRNILSYFLKKKIKILHQSNNFLLISKDYDMKINSDNPNEFTVQTQLRKQYPLLANDSLFHEFYFPHRLDFATSGVMCIPIHKKACQMASEAFSGKQAKKYYIGLARGLFSNELIDLDIPIGEDSRYKNIHKMCTYQSEFCTKSRNARTIFLVLEEGLYDCYPATKILIRPVTGRRHQIRVHCSYLGHTIIGDYTYSNRKDVSPFRMYLHAFRLVLPLSLEHIDVQSCDPFLTDDKWHSFTLFNEINEQAFKKLEICVKQE</sequence>
<evidence type="ECO:0000313" key="3">
    <source>
        <dbReference type="EMBL" id="CAH1153681.1"/>
    </source>
</evidence>
<reference evidence="3" key="1">
    <citation type="submission" date="2022-01" db="EMBL/GenBank/DDBJ databases">
        <authorList>
            <person name="King R."/>
        </authorList>
    </citation>
    <scope>NUCLEOTIDE SEQUENCE</scope>
</reference>
<dbReference type="GO" id="GO:0000455">
    <property type="term" value="P:enzyme-directed rRNA pseudouridine synthesis"/>
    <property type="evidence" value="ECO:0007669"/>
    <property type="project" value="TreeGrafter"/>
</dbReference>
<dbReference type="CDD" id="cd02869">
    <property type="entry name" value="PseudoU_synth_RluA_like"/>
    <property type="match status" value="1"/>
</dbReference>
<dbReference type="OrthoDB" id="418349at2759"/>
<dbReference type="PANTHER" id="PTHR21600">
    <property type="entry name" value="MITOCHONDRIAL RNA PSEUDOURIDINE SYNTHASE"/>
    <property type="match status" value="1"/>
</dbReference>
<dbReference type="InterPro" id="IPR050188">
    <property type="entry name" value="RluA_PseudoU_synthase"/>
</dbReference>
<dbReference type="PANTHER" id="PTHR21600:SF87">
    <property type="entry name" value="RNA PSEUDOURIDYLATE SYNTHASE DOMAIN-CONTAINING PROTEIN 1"/>
    <property type="match status" value="1"/>
</dbReference>